<dbReference type="PANTHER" id="PTHR21666">
    <property type="entry name" value="PEPTIDASE-RELATED"/>
    <property type="match status" value="1"/>
</dbReference>
<feature type="domain" description="NlpC/P60" evidence="6">
    <location>
        <begin position="363"/>
        <end position="474"/>
    </location>
</feature>
<dbReference type="Pfam" id="PF01551">
    <property type="entry name" value="Peptidase_M23"/>
    <property type="match status" value="1"/>
</dbReference>
<keyword evidence="4" id="KW-0788">Thiol protease</keyword>
<dbReference type="InterPro" id="IPR050570">
    <property type="entry name" value="Cell_wall_metabolism_enzyme"/>
</dbReference>
<dbReference type="Pfam" id="PF13406">
    <property type="entry name" value="SLT_2"/>
    <property type="match status" value="1"/>
</dbReference>
<evidence type="ECO:0000256" key="2">
    <source>
        <dbReference type="ARBA" id="ARBA00022670"/>
    </source>
</evidence>
<reference evidence="9 10" key="1">
    <citation type="submission" date="2023-03" db="EMBL/GenBank/DDBJ databases">
        <title>YIM 133296 draft genome.</title>
        <authorList>
            <person name="Xiong L."/>
        </authorList>
    </citation>
    <scope>NUCLEOTIDE SEQUENCE [LARGE SCALE GENOMIC DNA]</scope>
    <source>
        <strain evidence="9 10">YIM 133296</strain>
    </source>
</reference>
<dbReference type="Proteomes" id="UP001528912">
    <property type="component" value="Unassembled WGS sequence"/>
</dbReference>
<sequence length="485" mass="51712">MVVPVLLASVGVALGTSTASAAKAPRDACQVATGGGAWRLPLTQEFTISSRFGERFHPIDKVTKMHAGTDLVSRPGRGKVVAAAAGTVVRAGVYGGLGNAVVLRHPGGVTSTYGHLARIDADVRPGEKVRIGEVLGLEGSTGKSTGDHLHFEIRVQGVPTDPVPFMRQHQAPLNGDLAGDTAVAAGSRLPAAGMPRKHTVHTNAMPVPAKTLRLYQQAAQAYDVPWTLLAGIGMEETLHGRVDATSSAGARGLMQFLPSTWELMGVDGDGDGKAEIDNDADSIMSAANYLTRSGVRKGPAGVRRALFAYNHADWYVNDVLAYAQAYGGGTLSCVPGEADSLSSEVPKQVEPTLRWAEQHVGDSHQLGAAGPRTWDASSYVQRAYRQVRVYLPRTAAGQRDWLADGHGTRVHPGQERPGDLIFTDSYRGPKEVGDVALVLDPVEKTTLEAKDPASGVITGSYAETETESHIFEIWRPEVPRKHHRR</sequence>
<dbReference type="PANTHER" id="PTHR21666:SF270">
    <property type="entry name" value="MUREIN HYDROLASE ACTIVATOR ENVC"/>
    <property type="match status" value="1"/>
</dbReference>
<dbReference type="Gene3D" id="3.90.1720.10">
    <property type="entry name" value="endopeptidase domain like (from Nostoc punctiforme)"/>
    <property type="match status" value="1"/>
</dbReference>
<dbReference type="Gene3D" id="2.70.70.10">
    <property type="entry name" value="Glucose Permease (Domain IIA)"/>
    <property type="match status" value="1"/>
</dbReference>
<organism evidence="9 10">
    <name type="scientific">Luteipulveratus flavus</name>
    <dbReference type="NCBI Taxonomy" id="3031728"/>
    <lineage>
        <taxon>Bacteria</taxon>
        <taxon>Bacillati</taxon>
        <taxon>Actinomycetota</taxon>
        <taxon>Actinomycetes</taxon>
        <taxon>Micrococcales</taxon>
        <taxon>Dermacoccaceae</taxon>
        <taxon>Luteipulveratus</taxon>
    </lineage>
</organism>
<dbReference type="RefSeq" id="WP_277191230.1">
    <property type="nucleotide sequence ID" value="NZ_JAROAV010000012.1"/>
</dbReference>
<evidence type="ECO:0000256" key="1">
    <source>
        <dbReference type="ARBA" id="ARBA00007074"/>
    </source>
</evidence>
<evidence type="ECO:0000256" key="5">
    <source>
        <dbReference type="SAM" id="SignalP"/>
    </source>
</evidence>
<feature type="domain" description="Transglycosylase SLT" evidence="8">
    <location>
        <begin position="245"/>
        <end position="301"/>
    </location>
</feature>
<comment type="similarity">
    <text evidence="1">Belongs to the peptidase C40 family.</text>
</comment>
<feature type="chain" id="PRO_5045840771" evidence="5">
    <location>
        <begin position="22"/>
        <end position="485"/>
    </location>
</feature>
<feature type="signal peptide" evidence="5">
    <location>
        <begin position="1"/>
        <end position="21"/>
    </location>
</feature>
<dbReference type="Pfam" id="PF00877">
    <property type="entry name" value="NLPC_P60"/>
    <property type="match status" value="1"/>
</dbReference>
<dbReference type="SUPFAM" id="SSF51261">
    <property type="entry name" value="Duplicated hybrid motif"/>
    <property type="match status" value="1"/>
</dbReference>
<accession>A0ABT6C5E3</accession>
<evidence type="ECO:0000313" key="9">
    <source>
        <dbReference type="EMBL" id="MDF8263517.1"/>
    </source>
</evidence>
<dbReference type="InterPro" id="IPR000064">
    <property type="entry name" value="NLP_P60_dom"/>
</dbReference>
<dbReference type="CDD" id="cd13399">
    <property type="entry name" value="Slt35-like"/>
    <property type="match status" value="1"/>
</dbReference>
<evidence type="ECO:0000259" key="6">
    <source>
        <dbReference type="Pfam" id="PF00877"/>
    </source>
</evidence>
<keyword evidence="2" id="KW-0645">Protease</keyword>
<dbReference type="CDD" id="cd12797">
    <property type="entry name" value="M23_peptidase"/>
    <property type="match status" value="1"/>
</dbReference>
<evidence type="ECO:0000256" key="3">
    <source>
        <dbReference type="ARBA" id="ARBA00022801"/>
    </source>
</evidence>
<dbReference type="EMBL" id="JAROAV010000012">
    <property type="protein sequence ID" value="MDF8263517.1"/>
    <property type="molecule type" value="Genomic_DNA"/>
</dbReference>
<dbReference type="Gene3D" id="1.10.530.10">
    <property type="match status" value="1"/>
</dbReference>
<dbReference type="InterPro" id="IPR031304">
    <property type="entry name" value="SLT_2"/>
</dbReference>
<dbReference type="InterPro" id="IPR038765">
    <property type="entry name" value="Papain-like_cys_pep_sf"/>
</dbReference>
<proteinExistence type="inferred from homology"/>
<dbReference type="InterPro" id="IPR023346">
    <property type="entry name" value="Lysozyme-like_dom_sf"/>
</dbReference>
<evidence type="ECO:0000313" key="10">
    <source>
        <dbReference type="Proteomes" id="UP001528912"/>
    </source>
</evidence>
<comment type="caution">
    <text evidence="9">The sequence shown here is derived from an EMBL/GenBank/DDBJ whole genome shotgun (WGS) entry which is preliminary data.</text>
</comment>
<name>A0ABT6C5E3_9MICO</name>
<protein>
    <submittedName>
        <fullName evidence="9">Peptidoglycan DD-metalloendopeptidase family protein</fullName>
    </submittedName>
</protein>
<dbReference type="SUPFAM" id="SSF53955">
    <property type="entry name" value="Lysozyme-like"/>
    <property type="match status" value="1"/>
</dbReference>
<dbReference type="InterPro" id="IPR016047">
    <property type="entry name" value="M23ase_b-sheet_dom"/>
</dbReference>
<dbReference type="InterPro" id="IPR011055">
    <property type="entry name" value="Dup_hybrid_motif"/>
</dbReference>
<feature type="domain" description="M23ase beta-sheet core" evidence="7">
    <location>
        <begin position="65"/>
        <end position="162"/>
    </location>
</feature>
<keyword evidence="3" id="KW-0378">Hydrolase</keyword>
<keyword evidence="5" id="KW-0732">Signal</keyword>
<evidence type="ECO:0000259" key="8">
    <source>
        <dbReference type="Pfam" id="PF13406"/>
    </source>
</evidence>
<evidence type="ECO:0000259" key="7">
    <source>
        <dbReference type="Pfam" id="PF01551"/>
    </source>
</evidence>
<gene>
    <name evidence="9" type="ORF">P4R38_04560</name>
</gene>
<keyword evidence="10" id="KW-1185">Reference proteome</keyword>
<evidence type="ECO:0000256" key="4">
    <source>
        <dbReference type="ARBA" id="ARBA00022807"/>
    </source>
</evidence>
<dbReference type="SUPFAM" id="SSF54001">
    <property type="entry name" value="Cysteine proteinases"/>
    <property type="match status" value="1"/>
</dbReference>